<evidence type="ECO:0000313" key="1">
    <source>
        <dbReference type="EMBL" id="TMW90697.1"/>
    </source>
</evidence>
<reference evidence="1" key="1">
    <citation type="submission" date="2019-05" db="EMBL/GenBank/DDBJ databases">
        <title>The de novo reference genome and transcriptome assemblies of the wild tomato species Solanum chilense.</title>
        <authorList>
            <person name="Stam R."/>
            <person name="Nosenko T."/>
            <person name="Hoerger A.C."/>
            <person name="Stephan W."/>
            <person name="Seidel M.A."/>
            <person name="Kuhn J.M.M."/>
            <person name="Haberer G."/>
            <person name="Tellier A."/>
        </authorList>
    </citation>
    <scope>NUCLEOTIDE SEQUENCE</scope>
    <source>
        <tissue evidence="1">Mature leaves</tissue>
    </source>
</reference>
<sequence>MELANNSDDTKDKHIAYDMMYVKDIPQQGSDYLDCRIYLLAFVEYLSEGEGISVQYLDSKLHCIRYGALLWEYVMKNIIEGDDSENEAPPRIMKPPARIDNSQLVLID</sequence>
<gene>
    <name evidence="1" type="ORF">EJD97_015375</name>
</gene>
<dbReference type="PANTHER" id="PTHR33022">
    <property type="entry name" value="DUF1985 DOMAIN-CONTAINING PROTEIN"/>
    <property type="match status" value="1"/>
</dbReference>
<comment type="caution">
    <text evidence="1">The sequence shown here is derived from an EMBL/GenBank/DDBJ whole genome shotgun (WGS) entry which is preliminary data.</text>
</comment>
<dbReference type="EMBL" id="RXGB01004034">
    <property type="protein sequence ID" value="TMW90697.1"/>
    <property type="molecule type" value="Genomic_DNA"/>
</dbReference>
<proteinExistence type="predicted"/>
<evidence type="ECO:0008006" key="2">
    <source>
        <dbReference type="Google" id="ProtNLM"/>
    </source>
</evidence>
<dbReference type="PANTHER" id="PTHR33022:SF26">
    <property type="entry name" value="UBIQUITIN-LIKE PROTEASE FAMILY PROFILE DOMAIN-CONTAINING PROTEIN"/>
    <property type="match status" value="1"/>
</dbReference>
<dbReference type="AlphaFoldDB" id="A0A6N2B738"/>
<accession>A0A6N2B738</accession>
<name>A0A6N2B738_SOLCI</name>
<protein>
    <recommendedName>
        <fullName evidence="2">Ubiquitin-like protease family profile domain-containing protein</fullName>
    </recommendedName>
</protein>
<dbReference type="Gene3D" id="3.40.395.10">
    <property type="entry name" value="Adenoviral Proteinase, Chain A"/>
    <property type="match status" value="1"/>
</dbReference>
<organism evidence="1">
    <name type="scientific">Solanum chilense</name>
    <name type="common">Tomato</name>
    <name type="synonym">Lycopersicon chilense</name>
    <dbReference type="NCBI Taxonomy" id="4083"/>
    <lineage>
        <taxon>Eukaryota</taxon>
        <taxon>Viridiplantae</taxon>
        <taxon>Streptophyta</taxon>
        <taxon>Embryophyta</taxon>
        <taxon>Tracheophyta</taxon>
        <taxon>Spermatophyta</taxon>
        <taxon>Magnoliopsida</taxon>
        <taxon>eudicotyledons</taxon>
        <taxon>Gunneridae</taxon>
        <taxon>Pentapetalae</taxon>
        <taxon>asterids</taxon>
        <taxon>lamiids</taxon>
        <taxon>Solanales</taxon>
        <taxon>Solanaceae</taxon>
        <taxon>Solanoideae</taxon>
        <taxon>Solaneae</taxon>
        <taxon>Solanum</taxon>
        <taxon>Solanum subgen. Lycopersicon</taxon>
    </lineage>
</organism>